<evidence type="ECO:0000313" key="3">
    <source>
        <dbReference type="Proteomes" id="UP000027195"/>
    </source>
</evidence>
<dbReference type="AlphaFoldDB" id="A0A067LTN1"/>
<sequence length="75" mass="8268">MCLLFCECVRLSEALLRSVLALALLGVSTPDERGCRDISVTRPAPRDLVPGGFALRTRTGRTYLIVFDPLTFVLD</sequence>
<evidence type="ECO:0000256" key="1">
    <source>
        <dbReference type="SAM" id="SignalP"/>
    </source>
</evidence>
<evidence type="ECO:0008006" key="4">
    <source>
        <dbReference type="Google" id="ProtNLM"/>
    </source>
</evidence>
<reference evidence="3" key="1">
    <citation type="journal article" date="2014" name="Proc. Natl. Acad. Sci. U.S.A.">
        <title>Extensive sampling of basidiomycete genomes demonstrates inadequacy of the white-rot/brown-rot paradigm for wood decay fungi.</title>
        <authorList>
            <person name="Riley R."/>
            <person name="Salamov A.A."/>
            <person name="Brown D.W."/>
            <person name="Nagy L.G."/>
            <person name="Floudas D."/>
            <person name="Held B.W."/>
            <person name="Levasseur A."/>
            <person name="Lombard V."/>
            <person name="Morin E."/>
            <person name="Otillar R."/>
            <person name="Lindquist E.A."/>
            <person name="Sun H."/>
            <person name="LaButti K.M."/>
            <person name="Schmutz J."/>
            <person name="Jabbour D."/>
            <person name="Luo H."/>
            <person name="Baker S.E."/>
            <person name="Pisabarro A.G."/>
            <person name="Walton J.D."/>
            <person name="Blanchette R.A."/>
            <person name="Henrissat B."/>
            <person name="Martin F."/>
            <person name="Cullen D."/>
            <person name="Hibbett D.S."/>
            <person name="Grigoriev I.V."/>
        </authorList>
    </citation>
    <scope>NUCLEOTIDE SEQUENCE [LARGE SCALE GENOMIC DNA]</scope>
    <source>
        <strain evidence="3">FD-172 SS1</strain>
    </source>
</reference>
<keyword evidence="1" id="KW-0732">Signal</keyword>
<protein>
    <recommendedName>
        <fullName evidence="4">Secreted protein</fullName>
    </recommendedName>
</protein>
<gene>
    <name evidence="2" type="ORF">BOTBODRAFT_341644</name>
</gene>
<dbReference type="HOGENOM" id="CLU_2670743_0_0_1"/>
<dbReference type="EMBL" id="KL198233">
    <property type="protein sequence ID" value="KDQ05590.1"/>
    <property type="molecule type" value="Genomic_DNA"/>
</dbReference>
<feature type="signal peptide" evidence="1">
    <location>
        <begin position="1"/>
        <end position="21"/>
    </location>
</feature>
<dbReference type="InParanoid" id="A0A067LTN1"/>
<keyword evidence="3" id="KW-1185">Reference proteome</keyword>
<evidence type="ECO:0000313" key="2">
    <source>
        <dbReference type="EMBL" id="KDQ05590.1"/>
    </source>
</evidence>
<proteinExistence type="predicted"/>
<name>A0A067LTN1_BOTB1</name>
<dbReference type="Proteomes" id="UP000027195">
    <property type="component" value="Unassembled WGS sequence"/>
</dbReference>
<organism evidence="2 3">
    <name type="scientific">Botryobasidium botryosum (strain FD-172 SS1)</name>
    <dbReference type="NCBI Taxonomy" id="930990"/>
    <lineage>
        <taxon>Eukaryota</taxon>
        <taxon>Fungi</taxon>
        <taxon>Dikarya</taxon>
        <taxon>Basidiomycota</taxon>
        <taxon>Agaricomycotina</taxon>
        <taxon>Agaricomycetes</taxon>
        <taxon>Cantharellales</taxon>
        <taxon>Botryobasidiaceae</taxon>
        <taxon>Botryobasidium</taxon>
    </lineage>
</organism>
<feature type="chain" id="PRO_5001644965" description="Secreted protein" evidence="1">
    <location>
        <begin position="22"/>
        <end position="75"/>
    </location>
</feature>
<accession>A0A067LTN1</accession>